<evidence type="ECO:0000313" key="7">
    <source>
        <dbReference type="EMBL" id="UQC81228.1"/>
    </source>
</evidence>
<dbReference type="PANTHER" id="PTHR33798">
    <property type="entry name" value="FLAVOPROTEIN OXYGENASE"/>
    <property type="match status" value="1"/>
</dbReference>
<evidence type="ECO:0000256" key="5">
    <source>
        <dbReference type="SAM" id="MobiDB-lite"/>
    </source>
</evidence>
<feature type="domain" description="Flavin reductase like" evidence="6">
    <location>
        <begin position="84"/>
        <end position="243"/>
    </location>
</feature>
<feature type="compositionally biased region" description="Basic and acidic residues" evidence="5">
    <location>
        <begin position="23"/>
        <end position="32"/>
    </location>
</feature>
<feature type="compositionally biased region" description="Basic and acidic residues" evidence="5">
    <location>
        <begin position="1"/>
        <end position="10"/>
    </location>
</feature>
<feature type="compositionally biased region" description="Polar residues" evidence="5">
    <location>
        <begin position="33"/>
        <end position="49"/>
    </location>
</feature>
<dbReference type="GeneID" id="73340721"/>
<keyword evidence="3" id="KW-0288">FMN</keyword>
<dbReference type="InterPro" id="IPR012349">
    <property type="entry name" value="Split_barrel_FMN-bd"/>
</dbReference>
<protein>
    <recommendedName>
        <fullName evidence="6">Flavin reductase like domain-containing protein</fullName>
    </recommendedName>
</protein>
<dbReference type="EMBL" id="CP019475">
    <property type="protein sequence ID" value="UQC81228.1"/>
    <property type="molecule type" value="Genomic_DNA"/>
</dbReference>
<name>A0A9Q8SQ72_9PEZI</name>
<dbReference type="AlphaFoldDB" id="A0A9Q8SQ72"/>
<keyword evidence="2" id="KW-0285">Flavoprotein</keyword>
<evidence type="ECO:0000313" key="8">
    <source>
        <dbReference type="Proteomes" id="UP000830671"/>
    </source>
</evidence>
<evidence type="ECO:0000259" key="6">
    <source>
        <dbReference type="SMART" id="SM00903"/>
    </source>
</evidence>
<dbReference type="Proteomes" id="UP000830671">
    <property type="component" value="Chromosome 3"/>
</dbReference>
<gene>
    <name evidence="7" type="ORF">CLUP02_06714</name>
</gene>
<dbReference type="SMART" id="SM00903">
    <property type="entry name" value="Flavin_Reduct"/>
    <property type="match status" value="1"/>
</dbReference>
<dbReference type="InterPro" id="IPR002563">
    <property type="entry name" value="Flavin_Rdtase-like_dom"/>
</dbReference>
<comment type="similarity">
    <text evidence="4">Belongs to the flavoredoxin family.</text>
</comment>
<dbReference type="Pfam" id="PF01613">
    <property type="entry name" value="Flavin_Reduct"/>
    <property type="match status" value="1"/>
</dbReference>
<keyword evidence="8" id="KW-1185">Reference proteome</keyword>
<organism evidence="7 8">
    <name type="scientific">Colletotrichum lupini</name>
    <dbReference type="NCBI Taxonomy" id="145971"/>
    <lineage>
        <taxon>Eukaryota</taxon>
        <taxon>Fungi</taxon>
        <taxon>Dikarya</taxon>
        <taxon>Ascomycota</taxon>
        <taxon>Pezizomycotina</taxon>
        <taxon>Sordariomycetes</taxon>
        <taxon>Hypocreomycetidae</taxon>
        <taxon>Glomerellales</taxon>
        <taxon>Glomerellaceae</taxon>
        <taxon>Colletotrichum</taxon>
        <taxon>Colletotrichum acutatum species complex</taxon>
    </lineage>
</organism>
<feature type="region of interest" description="Disordered" evidence="5">
    <location>
        <begin position="1"/>
        <end position="64"/>
    </location>
</feature>
<proteinExistence type="inferred from homology"/>
<dbReference type="SUPFAM" id="SSF50475">
    <property type="entry name" value="FMN-binding split barrel"/>
    <property type="match status" value="1"/>
</dbReference>
<evidence type="ECO:0000256" key="3">
    <source>
        <dbReference type="ARBA" id="ARBA00022643"/>
    </source>
</evidence>
<evidence type="ECO:0000256" key="4">
    <source>
        <dbReference type="ARBA" id="ARBA00038054"/>
    </source>
</evidence>
<dbReference type="RefSeq" id="XP_049142854.1">
    <property type="nucleotide sequence ID" value="XM_049285711.1"/>
</dbReference>
<comment type="cofactor">
    <cofactor evidence="1">
        <name>FMN</name>
        <dbReference type="ChEBI" id="CHEBI:58210"/>
    </cofactor>
</comment>
<reference evidence="7" key="1">
    <citation type="journal article" date="2021" name="Mol. Plant Microbe Interact.">
        <title>Complete Genome Sequence of the Plant-Pathogenic Fungus Colletotrichum lupini.</title>
        <authorList>
            <person name="Baroncelli R."/>
            <person name="Pensec F."/>
            <person name="Da Lio D."/>
            <person name="Boufleur T."/>
            <person name="Vicente I."/>
            <person name="Sarrocco S."/>
            <person name="Picot A."/>
            <person name="Baraldi E."/>
            <person name="Sukno S."/>
            <person name="Thon M."/>
            <person name="Le Floch G."/>
        </authorList>
    </citation>
    <scope>NUCLEOTIDE SEQUENCE</scope>
    <source>
        <strain evidence="7">IMI 504893</strain>
    </source>
</reference>
<dbReference type="GO" id="GO:0010181">
    <property type="term" value="F:FMN binding"/>
    <property type="evidence" value="ECO:0007669"/>
    <property type="project" value="InterPro"/>
</dbReference>
<dbReference type="Gene3D" id="2.30.110.10">
    <property type="entry name" value="Electron Transport, Fmn-binding Protein, Chain A"/>
    <property type="match status" value="1"/>
</dbReference>
<evidence type="ECO:0000256" key="1">
    <source>
        <dbReference type="ARBA" id="ARBA00001917"/>
    </source>
</evidence>
<dbReference type="KEGG" id="clup:CLUP02_06714"/>
<sequence length="625" mass="71397">MSSSKSDDSKGAIVERLGNFEEIQSKRPDFDHSNASIEVTKSPNPTWSYGQGVRTRKSNSASHKEIDPYASDRSMINNYRLLVSGIAPRPVGFLSTLSKDGKKNLAPFSYFQVIDHDPPMFIVGFSSRPGAVKDSYRNLKETGECVINTVSEDMIEAVNATSIDAPHGVSEWVISGLHEGETTTVQPSRVLESVFSIEAKVVDIKGFSDHAKDGKSVAGMVLLEATRFWVMEDAADPDFSHIELEKLRPVGQLGGKSYGRITSTFEPAQRSTLSKPDAPFPLTIFVRQTPGSTKMTSEVTSTTSIIAEDAWKSLVERSINEWNSPSGNMHDFAMGFLQNYTSLDDFLRSPRELPLFWFFQRREAFLSQQTFTKWNRDRLEDYVLLPALNNFVMRSECFFVSHFWTTSNDPDPDGSCLRLHQKELGVQSWSHIWVDWTCLPQYPRTESEEEYFLRGLETMPGIIRNCGFSWFYPGFEPRLWILYEIAEYTLTCDGGIEEFEDNQEFVKHIQEMQETSVPSVLRKYGYRCSDERDKDYLTSCLEILVYLIRFGIDMGEVRRLMSNVLWFSFTPDIMYQSHLGLVQIWRFEGALEFQGQRYEFTPFPKWGEGKYSANAKRLGDMEPSS</sequence>
<evidence type="ECO:0000256" key="2">
    <source>
        <dbReference type="ARBA" id="ARBA00022630"/>
    </source>
</evidence>
<dbReference type="PANTHER" id="PTHR33798:SF5">
    <property type="entry name" value="FLAVIN REDUCTASE LIKE DOMAIN-CONTAINING PROTEIN"/>
    <property type="match status" value="1"/>
</dbReference>
<accession>A0A9Q8SQ72</accession>